<keyword evidence="3" id="KW-1185">Reference proteome</keyword>
<dbReference type="Pfam" id="PF00024">
    <property type="entry name" value="PAN_1"/>
    <property type="match status" value="1"/>
</dbReference>
<accession>A0A2R5GPX7</accession>
<dbReference type="InterPro" id="IPR003609">
    <property type="entry name" value="Pan_app"/>
</dbReference>
<proteinExistence type="predicted"/>
<comment type="caution">
    <text evidence="2">The sequence shown here is derived from an EMBL/GenBank/DDBJ whole genome shotgun (WGS) entry which is preliminary data.</text>
</comment>
<reference evidence="2 3" key="1">
    <citation type="submission" date="2017-12" db="EMBL/GenBank/DDBJ databases">
        <title>Sequencing, de novo assembly and annotation of complete genome of a new Thraustochytrid species, strain FCC1311.</title>
        <authorList>
            <person name="Sedici K."/>
            <person name="Godart F."/>
            <person name="Aiese Cigliano R."/>
            <person name="Sanseverino W."/>
            <person name="Barakat M."/>
            <person name="Ortet P."/>
            <person name="Marechal E."/>
            <person name="Cagnac O."/>
            <person name="Amato A."/>
        </authorList>
    </citation>
    <scope>NUCLEOTIDE SEQUENCE [LARGE SCALE GENOMIC DNA]</scope>
</reference>
<gene>
    <name evidence="2" type="ORF">FCC1311_091362</name>
</gene>
<protein>
    <recommendedName>
        <fullName evidence="1">Apple domain-containing protein</fullName>
    </recommendedName>
</protein>
<evidence type="ECO:0000259" key="1">
    <source>
        <dbReference type="Pfam" id="PF00024"/>
    </source>
</evidence>
<evidence type="ECO:0000313" key="2">
    <source>
        <dbReference type="EMBL" id="GBG32910.1"/>
    </source>
</evidence>
<feature type="domain" description="Apple" evidence="1">
    <location>
        <begin position="185"/>
        <end position="226"/>
    </location>
</feature>
<sequence>MLRDLRMSFAVRTSRATTSHQIRTPPGPPHVLRRAYFESHHEPPDSDARLQDDAEDSSGNFACMDPVQHENGTWTDIQFYVDGDIATGVQLEPGTYSVPFVPLVQMVDPPSACNFILSYLKYDSEPGTFDDKPKFDVVDLTQPSSGSCSLTPDAEKCTCSSLQEDPNCPNYCLELERFHRCSDCSLQQCAAICTSVATCAGIEYHNNTEACKLMLRPSFSITPDLTVFGQSNEESYPSFSIGLSYDAPPPVEENSADGSATCYGRSNKTALNSKAVEL</sequence>
<evidence type="ECO:0000313" key="3">
    <source>
        <dbReference type="Proteomes" id="UP000241890"/>
    </source>
</evidence>
<dbReference type="InParanoid" id="A0A2R5GPX7"/>
<dbReference type="AlphaFoldDB" id="A0A2R5GPX7"/>
<dbReference type="EMBL" id="BEYU01000134">
    <property type="protein sequence ID" value="GBG32910.1"/>
    <property type="molecule type" value="Genomic_DNA"/>
</dbReference>
<name>A0A2R5GPX7_9STRA</name>
<dbReference type="Proteomes" id="UP000241890">
    <property type="component" value="Unassembled WGS sequence"/>
</dbReference>
<feature type="non-terminal residue" evidence="2">
    <location>
        <position position="278"/>
    </location>
</feature>
<organism evidence="2 3">
    <name type="scientific">Hondaea fermentalgiana</name>
    <dbReference type="NCBI Taxonomy" id="2315210"/>
    <lineage>
        <taxon>Eukaryota</taxon>
        <taxon>Sar</taxon>
        <taxon>Stramenopiles</taxon>
        <taxon>Bigyra</taxon>
        <taxon>Labyrinthulomycetes</taxon>
        <taxon>Thraustochytrida</taxon>
        <taxon>Thraustochytriidae</taxon>
        <taxon>Hondaea</taxon>
    </lineage>
</organism>